<accession>A0A645IWG4</accession>
<organism evidence="4">
    <name type="scientific">bioreactor metagenome</name>
    <dbReference type="NCBI Taxonomy" id="1076179"/>
    <lineage>
        <taxon>unclassified sequences</taxon>
        <taxon>metagenomes</taxon>
        <taxon>ecological metagenomes</taxon>
    </lineage>
</organism>
<reference evidence="4" key="1">
    <citation type="submission" date="2019-08" db="EMBL/GenBank/DDBJ databases">
        <authorList>
            <person name="Kucharzyk K."/>
            <person name="Murdoch R.W."/>
            <person name="Higgins S."/>
            <person name="Loffler F."/>
        </authorList>
    </citation>
    <scope>NUCLEOTIDE SEQUENCE</scope>
</reference>
<keyword evidence="2" id="KW-0067">ATP-binding</keyword>
<dbReference type="GO" id="GO:0005524">
    <property type="term" value="F:ATP binding"/>
    <property type="evidence" value="ECO:0007669"/>
    <property type="project" value="UniProtKB-KW"/>
</dbReference>
<evidence type="ECO:0000259" key="3">
    <source>
        <dbReference type="PROSITE" id="PS51206"/>
    </source>
</evidence>
<gene>
    <name evidence="4" type="ORF">SDC9_200386</name>
</gene>
<keyword evidence="1" id="KW-0547">Nucleotide-binding</keyword>
<dbReference type="Pfam" id="PF19263">
    <property type="entry name" value="DUF5906"/>
    <property type="match status" value="1"/>
</dbReference>
<proteinExistence type="predicted"/>
<feature type="domain" description="SF3 helicase" evidence="3">
    <location>
        <begin position="18"/>
        <end position="172"/>
    </location>
</feature>
<dbReference type="PROSITE" id="PS51206">
    <property type="entry name" value="SF3_HELICASE_1"/>
    <property type="match status" value="1"/>
</dbReference>
<dbReference type="Gene3D" id="3.40.50.300">
    <property type="entry name" value="P-loop containing nucleotide triphosphate hydrolases"/>
    <property type="match status" value="1"/>
</dbReference>
<name>A0A645IWG4_9ZZZZ</name>
<dbReference type="InterPro" id="IPR027417">
    <property type="entry name" value="P-loop_NTPase"/>
</dbReference>
<sequence>MDCPRFLNELLSPLIEKNDTELIQQYIGQCLTGKNITQSILLLTGSGGSGKGTLANIVEGLVGDGNFTQIRPENITGRFETSFFTDRTLLTGKESNTSFFSARGMQVLKSLVGDDKLRAEYKNSNRHEMIDGVYNVFIVGNPTPVLKFESAEDQSAWYRRLRWVRCLVSSQI</sequence>
<dbReference type="InterPro" id="IPR045455">
    <property type="entry name" value="NrS-1_pol-like_helicase"/>
</dbReference>
<protein>
    <recommendedName>
        <fullName evidence="3">SF3 helicase domain-containing protein</fullName>
    </recommendedName>
</protein>
<comment type="caution">
    <text evidence="4">The sequence shown here is derived from an EMBL/GenBank/DDBJ whole genome shotgun (WGS) entry which is preliminary data.</text>
</comment>
<dbReference type="EMBL" id="VSSQ01119097">
    <property type="protein sequence ID" value="MPN52724.1"/>
    <property type="molecule type" value="Genomic_DNA"/>
</dbReference>
<dbReference type="InterPro" id="IPR014015">
    <property type="entry name" value="Helicase_SF3_DNA-vir"/>
</dbReference>
<dbReference type="SUPFAM" id="SSF52540">
    <property type="entry name" value="P-loop containing nucleoside triphosphate hydrolases"/>
    <property type="match status" value="1"/>
</dbReference>
<dbReference type="AlphaFoldDB" id="A0A645IWG4"/>
<evidence type="ECO:0000313" key="4">
    <source>
        <dbReference type="EMBL" id="MPN52724.1"/>
    </source>
</evidence>
<evidence type="ECO:0000256" key="1">
    <source>
        <dbReference type="ARBA" id="ARBA00022741"/>
    </source>
</evidence>
<evidence type="ECO:0000256" key="2">
    <source>
        <dbReference type="ARBA" id="ARBA00022840"/>
    </source>
</evidence>